<dbReference type="AlphaFoldDB" id="A0A0F9CCD4"/>
<protein>
    <submittedName>
        <fullName evidence="1">Uncharacterized protein</fullName>
    </submittedName>
</protein>
<organism evidence="1">
    <name type="scientific">marine sediment metagenome</name>
    <dbReference type="NCBI Taxonomy" id="412755"/>
    <lineage>
        <taxon>unclassified sequences</taxon>
        <taxon>metagenomes</taxon>
        <taxon>ecological metagenomes</taxon>
    </lineage>
</organism>
<comment type="caution">
    <text evidence="1">The sequence shown here is derived from an EMBL/GenBank/DDBJ whole genome shotgun (WGS) entry which is preliminary data.</text>
</comment>
<reference evidence="1" key="1">
    <citation type="journal article" date="2015" name="Nature">
        <title>Complex archaea that bridge the gap between prokaryotes and eukaryotes.</title>
        <authorList>
            <person name="Spang A."/>
            <person name="Saw J.H."/>
            <person name="Jorgensen S.L."/>
            <person name="Zaremba-Niedzwiedzka K."/>
            <person name="Martijn J."/>
            <person name="Lind A.E."/>
            <person name="van Eijk R."/>
            <person name="Schleper C."/>
            <person name="Guy L."/>
            <person name="Ettema T.J."/>
        </authorList>
    </citation>
    <scope>NUCLEOTIDE SEQUENCE</scope>
</reference>
<name>A0A0F9CCD4_9ZZZZ</name>
<gene>
    <name evidence="1" type="ORF">LCGC14_2627340</name>
</gene>
<proteinExistence type="predicted"/>
<accession>A0A0F9CCD4</accession>
<evidence type="ECO:0000313" key="1">
    <source>
        <dbReference type="EMBL" id="KKL01130.1"/>
    </source>
</evidence>
<dbReference type="EMBL" id="LAZR01044977">
    <property type="protein sequence ID" value="KKL01130.1"/>
    <property type="molecule type" value="Genomic_DNA"/>
</dbReference>
<sequence length="133" mass="15698">MANIHIKGEKHPDCPLCLQPFKKVMYPTDSFYVCLTDMISINIKDPSILLWVDYKPESKEIPCPNPKCHGEMRFFFRQDGFMKAKCMNKKCQASISSEDIPDRGDFAKKWKLEQSVEEKENLKKWRENYDDKN</sequence>